<gene>
    <name evidence="9" type="ORF">M441DRAFT_53139</name>
</gene>
<reference evidence="9 10" key="1">
    <citation type="submission" date="2016-07" db="EMBL/GenBank/DDBJ databases">
        <title>Multiple horizontal gene transfer events from other fungi enriched the ability of initially mycotrophic Trichoderma (Ascomycota) to feed on dead plant biomass.</title>
        <authorList>
            <consortium name="DOE Joint Genome Institute"/>
            <person name="Aerts A."/>
            <person name="Atanasova L."/>
            <person name="Chenthamara K."/>
            <person name="Zhang J."/>
            <person name="Grujic M."/>
            <person name="Henrissat B."/>
            <person name="Kuo A."/>
            <person name="Salamov A."/>
            <person name="Lipzen A."/>
            <person name="Labutti K."/>
            <person name="Barry K."/>
            <person name="Miao Y."/>
            <person name="Rahimi M.J."/>
            <person name="Shen Q."/>
            <person name="Grigoriev I.V."/>
            <person name="Kubicek C.P."/>
            <person name="Druzhinina I.S."/>
        </authorList>
    </citation>
    <scope>NUCLEOTIDE SEQUENCE [LARGE SCALE GENOMIC DNA]</scope>
    <source>
        <strain evidence="9 10">CBS 433.97</strain>
    </source>
</reference>
<dbReference type="FunFam" id="3.40.50.720:FF:000039">
    <property type="entry name" value="Alcohol dehydrogenase AdhP"/>
    <property type="match status" value="1"/>
</dbReference>
<evidence type="ECO:0000313" key="9">
    <source>
        <dbReference type="EMBL" id="PTB46400.1"/>
    </source>
</evidence>
<dbReference type="PANTHER" id="PTHR42940:SF7">
    <property type="entry name" value="ALCOHOL DEHYDROGENASE-LIKE N-TERMINAL DOMAIN-CONTAINING PROTEIN"/>
    <property type="match status" value="1"/>
</dbReference>
<evidence type="ECO:0000256" key="4">
    <source>
        <dbReference type="ARBA" id="ARBA00022833"/>
    </source>
</evidence>
<evidence type="ECO:0000256" key="3">
    <source>
        <dbReference type="ARBA" id="ARBA00022723"/>
    </source>
</evidence>
<dbReference type="InterPro" id="IPR036291">
    <property type="entry name" value="NAD(P)-bd_dom_sf"/>
</dbReference>
<dbReference type="OrthoDB" id="256333at2759"/>
<dbReference type="Gene3D" id="3.90.180.10">
    <property type="entry name" value="Medium-chain alcohol dehydrogenases, catalytic domain"/>
    <property type="match status" value="1"/>
</dbReference>
<evidence type="ECO:0000313" key="10">
    <source>
        <dbReference type="Proteomes" id="UP000240493"/>
    </source>
</evidence>
<keyword evidence="10" id="KW-1185">Reference proteome</keyword>
<comment type="cofactor">
    <cofactor evidence="1 7">
        <name>Zn(2+)</name>
        <dbReference type="ChEBI" id="CHEBI:29105"/>
    </cofactor>
</comment>
<protein>
    <recommendedName>
        <fullName evidence="8">Enoyl reductase (ER) domain-containing protein</fullName>
    </recommendedName>
</protein>
<evidence type="ECO:0000259" key="8">
    <source>
        <dbReference type="SMART" id="SM00829"/>
    </source>
</evidence>
<evidence type="ECO:0000256" key="6">
    <source>
        <dbReference type="ARBA" id="ARBA00023027"/>
    </source>
</evidence>
<dbReference type="CDD" id="cd08296">
    <property type="entry name" value="CAD_like"/>
    <property type="match status" value="1"/>
</dbReference>
<evidence type="ECO:0000256" key="7">
    <source>
        <dbReference type="RuleBase" id="RU361277"/>
    </source>
</evidence>
<dbReference type="InterPro" id="IPR013154">
    <property type="entry name" value="ADH-like_N"/>
</dbReference>
<dbReference type="SMART" id="SM00829">
    <property type="entry name" value="PKS_ER"/>
    <property type="match status" value="1"/>
</dbReference>
<dbReference type="GO" id="GO:0005737">
    <property type="term" value="C:cytoplasm"/>
    <property type="evidence" value="ECO:0007669"/>
    <property type="project" value="TreeGrafter"/>
</dbReference>
<dbReference type="AlphaFoldDB" id="A0A2T3ZNL9"/>
<dbReference type="GO" id="GO:0008270">
    <property type="term" value="F:zinc ion binding"/>
    <property type="evidence" value="ECO:0007669"/>
    <property type="project" value="InterPro"/>
</dbReference>
<keyword evidence="4 7" id="KW-0862">Zinc</keyword>
<dbReference type="InterPro" id="IPR002328">
    <property type="entry name" value="ADH_Zn_CS"/>
</dbReference>
<dbReference type="Pfam" id="PF00107">
    <property type="entry name" value="ADH_zinc_N"/>
    <property type="match status" value="1"/>
</dbReference>
<dbReference type="GO" id="GO:0004022">
    <property type="term" value="F:alcohol dehydrogenase (NAD+) activity"/>
    <property type="evidence" value="ECO:0007669"/>
    <property type="project" value="TreeGrafter"/>
</dbReference>
<evidence type="ECO:0000256" key="2">
    <source>
        <dbReference type="ARBA" id="ARBA00008072"/>
    </source>
</evidence>
<dbReference type="InterPro" id="IPR020843">
    <property type="entry name" value="ER"/>
</dbReference>
<dbReference type="Gene3D" id="3.40.50.720">
    <property type="entry name" value="NAD(P)-binding Rossmann-like Domain"/>
    <property type="match status" value="1"/>
</dbReference>
<name>A0A2T3ZNL9_TRIA4</name>
<dbReference type="InterPro" id="IPR013149">
    <property type="entry name" value="ADH-like_C"/>
</dbReference>
<sequence>MTSSLPKSYKAVVLTAPNSGFTIQDVPLKHPSASQVLVKVLACGVCWSDMEVGYGHFGDVFPRTPGHEIVGDIVELGADVKNLSVGQRVGGPWHGGHDGVCRECQRGEFQYCKNEVINGVSRDGGYAEYVLLRAEAVVRIPKEIEPAQAAPLLCAGVTVFNGIRKQRVEQGRLVAVQGLGGLGHLAIQFASKMGYEVAVLSHGDDKAAFAKELGAHHYINTSNADSAAELTKLGGASIIVQTAPNPKVVGALVDGLAPNGKILSLAPVGNVEVSTVTLIMKGASVQGWASGHALDSEETIQFALTHGVKCMVEKYPFSEVEKAVKSLEAGKPRFRNVLVME</sequence>
<accession>A0A2T3ZNL9</accession>
<feature type="domain" description="Enoyl reductase (ER)" evidence="8">
    <location>
        <begin position="16"/>
        <end position="338"/>
    </location>
</feature>
<dbReference type="InterPro" id="IPR011032">
    <property type="entry name" value="GroES-like_sf"/>
</dbReference>
<proteinExistence type="inferred from homology"/>
<dbReference type="EMBL" id="KZ679256">
    <property type="protein sequence ID" value="PTB46400.1"/>
    <property type="molecule type" value="Genomic_DNA"/>
</dbReference>
<dbReference type="STRING" id="1042311.A0A2T3ZNL9"/>
<organism evidence="9 10">
    <name type="scientific">Trichoderma asperellum (strain ATCC 204424 / CBS 433.97 / NBRC 101777)</name>
    <dbReference type="NCBI Taxonomy" id="1042311"/>
    <lineage>
        <taxon>Eukaryota</taxon>
        <taxon>Fungi</taxon>
        <taxon>Dikarya</taxon>
        <taxon>Ascomycota</taxon>
        <taxon>Pezizomycotina</taxon>
        <taxon>Sordariomycetes</taxon>
        <taxon>Hypocreomycetidae</taxon>
        <taxon>Hypocreales</taxon>
        <taxon>Hypocreaceae</taxon>
        <taxon>Trichoderma</taxon>
    </lineage>
</organism>
<dbReference type="Pfam" id="PF08240">
    <property type="entry name" value="ADH_N"/>
    <property type="match status" value="1"/>
</dbReference>
<comment type="similarity">
    <text evidence="2 7">Belongs to the zinc-containing alcohol dehydrogenase family.</text>
</comment>
<keyword evidence="6" id="KW-0520">NAD</keyword>
<dbReference type="Proteomes" id="UP000240493">
    <property type="component" value="Unassembled WGS sequence"/>
</dbReference>
<evidence type="ECO:0000256" key="5">
    <source>
        <dbReference type="ARBA" id="ARBA00023002"/>
    </source>
</evidence>
<evidence type="ECO:0000256" key="1">
    <source>
        <dbReference type="ARBA" id="ARBA00001947"/>
    </source>
</evidence>
<dbReference type="SUPFAM" id="SSF51735">
    <property type="entry name" value="NAD(P)-binding Rossmann-fold domains"/>
    <property type="match status" value="1"/>
</dbReference>
<dbReference type="PANTHER" id="PTHR42940">
    <property type="entry name" value="ALCOHOL DEHYDROGENASE 1-RELATED"/>
    <property type="match status" value="1"/>
</dbReference>
<keyword evidence="5" id="KW-0560">Oxidoreductase</keyword>
<dbReference type="PROSITE" id="PS00059">
    <property type="entry name" value="ADH_ZINC"/>
    <property type="match status" value="1"/>
</dbReference>
<dbReference type="SUPFAM" id="SSF50129">
    <property type="entry name" value="GroES-like"/>
    <property type="match status" value="1"/>
</dbReference>
<keyword evidence="3 7" id="KW-0479">Metal-binding</keyword>